<dbReference type="GeneID" id="8102645"/>
<dbReference type="VEuPathDB" id="FungiDB:TSTA_060380"/>
<sequence length="153" mass="17467">MENKLGPHHIHNESDDEIIYEPDCLCTTKHLWDSGDFCPGSIARLLFLGITLLDFTQGRLNEPTSTRFDFVNLTITKGIIKDAFQTIYSKIEARPANVDQWTRIHSRLQLEYTRAMSIGGPYTPARVESVKPIIEILIQNIKEIAEEIQQLVV</sequence>
<dbReference type="HOGENOM" id="CLU_1714524_0_0_1"/>
<dbReference type="Proteomes" id="UP000001745">
    <property type="component" value="Unassembled WGS sequence"/>
</dbReference>
<evidence type="ECO:0000313" key="2">
    <source>
        <dbReference type="Proteomes" id="UP000001745"/>
    </source>
</evidence>
<evidence type="ECO:0000313" key="1">
    <source>
        <dbReference type="EMBL" id="EED22543.1"/>
    </source>
</evidence>
<dbReference type="AlphaFoldDB" id="B8LU71"/>
<accession>B8LU71</accession>
<keyword evidence="2" id="KW-1185">Reference proteome</keyword>
<organism evidence="1 2">
    <name type="scientific">Talaromyces stipitatus (strain ATCC 10500 / CBS 375.48 / QM 6759 / NRRL 1006)</name>
    <name type="common">Penicillium stipitatum</name>
    <dbReference type="NCBI Taxonomy" id="441959"/>
    <lineage>
        <taxon>Eukaryota</taxon>
        <taxon>Fungi</taxon>
        <taxon>Dikarya</taxon>
        <taxon>Ascomycota</taxon>
        <taxon>Pezizomycotina</taxon>
        <taxon>Eurotiomycetes</taxon>
        <taxon>Eurotiomycetidae</taxon>
        <taxon>Eurotiales</taxon>
        <taxon>Trichocomaceae</taxon>
        <taxon>Talaromyces</taxon>
        <taxon>Talaromyces sect. Talaromyces</taxon>
    </lineage>
</organism>
<gene>
    <name evidence="1" type="ORF">TSTA_060380</name>
</gene>
<reference evidence="2" key="1">
    <citation type="journal article" date="2015" name="Genome Announc.">
        <title>Genome sequence of the AIDS-associated pathogen Penicillium marneffei (ATCC18224) and its near taxonomic relative Talaromyces stipitatus (ATCC10500).</title>
        <authorList>
            <person name="Nierman W.C."/>
            <person name="Fedorova-Abrams N.D."/>
            <person name="Andrianopoulos A."/>
        </authorList>
    </citation>
    <scope>NUCLEOTIDE SEQUENCE [LARGE SCALE GENOMIC DNA]</scope>
    <source>
        <strain evidence="2">ATCC 10500 / CBS 375.48 / QM 6759 / NRRL 1006</strain>
    </source>
</reference>
<name>B8LU71_TALSN</name>
<dbReference type="RefSeq" id="XP_002339930.1">
    <property type="nucleotide sequence ID" value="XM_002339889.1"/>
</dbReference>
<protein>
    <submittedName>
        <fullName evidence="1">Uncharacterized protein</fullName>
    </submittedName>
</protein>
<proteinExistence type="predicted"/>
<dbReference type="InParanoid" id="B8LU71"/>
<dbReference type="EMBL" id="EQ962652">
    <property type="protein sequence ID" value="EED22543.1"/>
    <property type="molecule type" value="Genomic_DNA"/>
</dbReference>